<evidence type="ECO:0000256" key="3">
    <source>
        <dbReference type="ARBA" id="ARBA00022692"/>
    </source>
</evidence>
<evidence type="ECO:0000256" key="6">
    <source>
        <dbReference type="SAM" id="Phobius"/>
    </source>
</evidence>
<dbReference type="EMBL" id="CP136600">
    <property type="protein sequence ID" value="WOH39240.1"/>
    <property type="molecule type" value="Genomic_DNA"/>
</dbReference>
<comment type="subcellular location">
    <subcellularLocation>
        <location evidence="1">Cell membrane</location>
        <topology evidence="1">Multi-pass membrane protein</topology>
    </subcellularLocation>
</comment>
<keyword evidence="8" id="KW-1185">Reference proteome</keyword>
<proteinExistence type="predicted"/>
<evidence type="ECO:0000256" key="2">
    <source>
        <dbReference type="ARBA" id="ARBA00022475"/>
    </source>
</evidence>
<feature type="transmembrane region" description="Helical" evidence="6">
    <location>
        <begin position="113"/>
        <end position="130"/>
    </location>
</feature>
<organism evidence="7 8">
    <name type="scientific">Thalassotalea fonticola</name>
    <dbReference type="NCBI Taxonomy" id="3065649"/>
    <lineage>
        <taxon>Bacteria</taxon>
        <taxon>Pseudomonadati</taxon>
        <taxon>Pseudomonadota</taxon>
        <taxon>Gammaproteobacteria</taxon>
        <taxon>Alteromonadales</taxon>
        <taxon>Colwelliaceae</taxon>
        <taxon>Thalassotalea</taxon>
    </lineage>
</organism>
<evidence type="ECO:0000256" key="4">
    <source>
        <dbReference type="ARBA" id="ARBA00022989"/>
    </source>
</evidence>
<dbReference type="InterPro" id="IPR001123">
    <property type="entry name" value="LeuE-type"/>
</dbReference>
<keyword evidence="4 6" id="KW-1133">Transmembrane helix</keyword>
<dbReference type="RefSeq" id="WP_348398007.1">
    <property type="nucleotide sequence ID" value="NZ_CP136600.1"/>
</dbReference>
<evidence type="ECO:0000313" key="7">
    <source>
        <dbReference type="EMBL" id="WOH39240.1"/>
    </source>
</evidence>
<evidence type="ECO:0000256" key="1">
    <source>
        <dbReference type="ARBA" id="ARBA00004651"/>
    </source>
</evidence>
<dbReference type="Proteomes" id="UP001301442">
    <property type="component" value="Chromosome"/>
</dbReference>
<dbReference type="PANTHER" id="PTHR30086">
    <property type="entry name" value="ARGININE EXPORTER PROTEIN ARGO"/>
    <property type="match status" value="1"/>
</dbReference>
<protein>
    <submittedName>
        <fullName evidence="7">LysE/ArgO family amino acid transporter</fullName>
    </submittedName>
</protein>
<evidence type="ECO:0000256" key="5">
    <source>
        <dbReference type="ARBA" id="ARBA00023136"/>
    </source>
</evidence>
<reference evidence="7 8" key="1">
    <citation type="submission" date="2023-09" db="EMBL/GenBank/DDBJ databases">
        <authorList>
            <person name="Qi X."/>
        </authorList>
    </citation>
    <scope>NUCLEOTIDE SEQUENCE [LARGE SCALE GENOMIC DNA]</scope>
    <source>
        <strain evidence="7 8">S1-1</strain>
    </source>
</reference>
<feature type="transmembrane region" description="Helical" evidence="6">
    <location>
        <begin position="150"/>
        <end position="174"/>
    </location>
</feature>
<feature type="transmembrane region" description="Helical" evidence="6">
    <location>
        <begin position="72"/>
        <end position="92"/>
    </location>
</feature>
<sequence length="206" mass="22669">MSTLSLLPVLKGFVIGAGMIIPIGAQNSYILSQSIKRNHHLVAATICIICDFLLMSLGVFGGGALINSNSMVSLIITWAGIAFLTGYGLLFFKSFYLANKDEMLKEIKPSTRKAVIFTTLAVTLLNPHVYLDTVVIIGSISGQFPEHEKYTFLVGIMLASLVWFYALSFGAAKMSPWLSQRKVQRVINLLVALIMWVIAYSLFITL</sequence>
<evidence type="ECO:0000313" key="8">
    <source>
        <dbReference type="Proteomes" id="UP001301442"/>
    </source>
</evidence>
<accession>A0ABZ0GTV5</accession>
<keyword evidence="2" id="KW-1003">Cell membrane</keyword>
<keyword evidence="5 6" id="KW-0472">Membrane</keyword>
<gene>
    <name evidence="7" type="ORF">RI844_08445</name>
</gene>
<dbReference type="PANTHER" id="PTHR30086:SF20">
    <property type="entry name" value="ARGININE EXPORTER PROTEIN ARGO-RELATED"/>
    <property type="match status" value="1"/>
</dbReference>
<dbReference type="Pfam" id="PF01810">
    <property type="entry name" value="LysE"/>
    <property type="match status" value="1"/>
</dbReference>
<name>A0ABZ0GTV5_9GAMM</name>
<keyword evidence="3 6" id="KW-0812">Transmembrane</keyword>
<feature type="transmembrane region" description="Helical" evidence="6">
    <location>
        <begin position="186"/>
        <end position="204"/>
    </location>
</feature>
<feature type="transmembrane region" description="Helical" evidence="6">
    <location>
        <begin position="41"/>
        <end position="66"/>
    </location>
</feature>
<feature type="transmembrane region" description="Helical" evidence="6">
    <location>
        <begin position="6"/>
        <end position="29"/>
    </location>
</feature>